<feature type="compositionally biased region" description="Polar residues" evidence="1">
    <location>
        <begin position="577"/>
        <end position="601"/>
    </location>
</feature>
<dbReference type="AlphaFoldDB" id="A0AAN7VX63"/>
<evidence type="ECO:0000313" key="4">
    <source>
        <dbReference type="Proteomes" id="UP001310594"/>
    </source>
</evidence>
<protein>
    <submittedName>
        <fullName evidence="3">Uncharacterized protein</fullName>
    </submittedName>
</protein>
<keyword evidence="2" id="KW-0732">Signal</keyword>
<feature type="compositionally biased region" description="Polar residues" evidence="1">
    <location>
        <begin position="672"/>
        <end position="694"/>
    </location>
</feature>
<comment type="caution">
    <text evidence="3">The sequence shown here is derived from an EMBL/GenBank/DDBJ whole genome shotgun (WGS) entry which is preliminary data.</text>
</comment>
<name>A0AAN7VX63_9PEZI</name>
<reference evidence="3" key="1">
    <citation type="submission" date="2023-08" db="EMBL/GenBank/DDBJ databases">
        <title>Black Yeasts Isolated from many extreme environments.</title>
        <authorList>
            <person name="Coleine C."/>
            <person name="Stajich J.E."/>
            <person name="Selbmann L."/>
        </authorList>
    </citation>
    <scope>NUCLEOTIDE SEQUENCE</scope>
    <source>
        <strain evidence="3">CCFEE 5810</strain>
    </source>
</reference>
<proteinExistence type="predicted"/>
<feature type="signal peptide" evidence="2">
    <location>
        <begin position="1"/>
        <end position="19"/>
    </location>
</feature>
<organism evidence="3 4">
    <name type="scientific">Elasticomyces elasticus</name>
    <dbReference type="NCBI Taxonomy" id="574655"/>
    <lineage>
        <taxon>Eukaryota</taxon>
        <taxon>Fungi</taxon>
        <taxon>Dikarya</taxon>
        <taxon>Ascomycota</taxon>
        <taxon>Pezizomycotina</taxon>
        <taxon>Dothideomycetes</taxon>
        <taxon>Dothideomycetidae</taxon>
        <taxon>Mycosphaerellales</taxon>
        <taxon>Teratosphaeriaceae</taxon>
        <taxon>Elasticomyces</taxon>
    </lineage>
</organism>
<feature type="region of interest" description="Disordered" evidence="1">
    <location>
        <begin position="527"/>
        <end position="694"/>
    </location>
</feature>
<feature type="compositionally biased region" description="Low complexity" evidence="1">
    <location>
        <begin position="542"/>
        <end position="576"/>
    </location>
</feature>
<evidence type="ECO:0000313" key="3">
    <source>
        <dbReference type="EMBL" id="KAK5691878.1"/>
    </source>
</evidence>
<dbReference type="Proteomes" id="UP001310594">
    <property type="component" value="Unassembled WGS sequence"/>
</dbReference>
<dbReference type="EMBL" id="JAVRQU010000020">
    <property type="protein sequence ID" value="KAK5691878.1"/>
    <property type="molecule type" value="Genomic_DNA"/>
</dbReference>
<feature type="compositionally biased region" description="Low complexity" evidence="1">
    <location>
        <begin position="603"/>
        <end position="633"/>
    </location>
</feature>
<evidence type="ECO:0000256" key="2">
    <source>
        <dbReference type="SAM" id="SignalP"/>
    </source>
</evidence>
<accession>A0AAN7VX63</accession>
<evidence type="ECO:0000256" key="1">
    <source>
        <dbReference type="SAM" id="MobiDB-lite"/>
    </source>
</evidence>
<sequence>MAFWALPLLAALYARNTCASSVPASSNATAASWHAPSLQPQVSTSGHGPGYYVAAGLGLSSTSLDGEELSQSSTSLASILHSSAFTSSTISANNSATQPSYLLASGTTQAPTAAITGTGYTFPNATNRSANATGADACWTQWKDYWAADTGGTFVETGFTFFNTTMAFTNPVTSTVLSSSHTTYTVTNTVTQIAMNGPWTETTQTITSQYTPTLTYIPLTTLTTESLFETTMPWFGTGDVSTYTVPNAKMPHCRLPSSYSSCQREWEKWATTSIGLALGSMPTCSQANITGTICSSLIDSAAKNSGYLYGTTWPRSTTIAPGCNVGCGKCAVTGGTIEVLYFPPGMTPYTDGPVTATTLNTMLTSPTVYISLSKVHANDGCGAVGPTKAATIIPIPIEQLSSVWETVSSHSNGPYDWGCGLNSGIAPFNITNLAYTPVPYSIYESQPYCAELVMAPEGYCSMPCPTTLPYKPIVVVPSSVLNALDPAWATCYLDLRGLYDPPKALTPATAVEGPVMTAPDAYTSIAATPASGPASQTGAVNTSPASSPASTTNEMPSSGPTDTSTAAATSSGLAVAQSTSVTPTQYDEATSLGSTAPSADQGSVESSQAEQNSASSQDTGDTSAGSASTTAADPAPQIISILNPSGVQSSASASPDTSPVAASTGVADPIPQTISAPSSSETQQSDSAAGSTSIVSTAPGLTSALESTTAEELTSLAPALSILSSALGTYAEQSGSVMSSIDLDVSTDPAETSAYSTPSSSPLMSSTDGIVIAGQTHLPGTSTDIGGQQVSAGTGFAVVAGSTGPAPSQSTTLDISAQSDEVGNTFPTSYASASTVITNSQTFLPGQSGTIGTNVVSAESGIAGSTIMPTSSLTTTVINGVTYITQAADPGIPEISNLAAISIDPSLAISVSANQPVVIGSETVVPGSAALTISGHRFSATGAQVIVDGTRTIDVGQTSASAFTSVATVDGAAYTISIDSAGQNAVVNSMTISAGRPGAVVQGQTVSLGSSGVLIGSSFLATGAINSPTATTATVSGQAFTIENDPSGQGVGVNGITLSAGGQPTVIDGQTVSASTNGVDIGGSFIAGPGQQATQPTSDVSGSTVANTLLPDPGVTSTPSSSVISFGERTTISLGLLTVIAGLTVALTA</sequence>
<feature type="chain" id="PRO_5042860584" evidence="2">
    <location>
        <begin position="20"/>
        <end position="1149"/>
    </location>
</feature>
<feature type="compositionally biased region" description="Polar residues" evidence="1">
    <location>
        <begin position="640"/>
        <end position="661"/>
    </location>
</feature>
<gene>
    <name evidence="3" type="ORF">LTR97_011049</name>
</gene>